<evidence type="ECO:0000256" key="4">
    <source>
        <dbReference type="ARBA" id="ARBA00020927"/>
    </source>
</evidence>
<comment type="caution">
    <text evidence="11">The sequence shown here is derived from an EMBL/GenBank/DDBJ whole genome shotgun (WGS) entry which is preliminary data.</text>
</comment>
<dbReference type="InterPro" id="IPR009580">
    <property type="entry name" value="GPI_biosynthesis_protein_Pig-F"/>
</dbReference>
<feature type="transmembrane region" description="Helical" evidence="10">
    <location>
        <begin position="86"/>
        <end position="111"/>
    </location>
</feature>
<evidence type="ECO:0000256" key="5">
    <source>
        <dbReference type="ARBA" id="ARBA00022502"/>
    </source>
</evidence>
<proteinExistence type="inferred from homology"/>
<sequence length="307" mass="34483">MATRRSAKSKKVSFNNSSKIVEIDQEEIVNITSNADGKIVDAEVEISQIEEGEDDDDDNFDPDKMDIDLTTGKKRRGLKTVNKESFIVETLAPSLTLIPWHLPILLITLLLDGQLMTDTKEGLQKGFNNLSVMGLIYCVMLGEISKCQRNPTLKSNGPTALEFLYTALSFPFSIMLSIPIYLSFLLFGAPAGPLTAMTFYLASHVTLIVFFPLLNVYRLTEKNSSKIWKKLLTFQLENWKLNQVYCTSIGGLIGCWLGVIPIPLDWDRDWQDWPITLLIGAYGGAFIGGLASYIYGRYVMRSFRRNA</sequence>
<evidence type="ECO:0000256" key="8">
    <source>
        <dbReference type="ARBA" id="ARBA00022989"/>
    </source>
</evidence>
<evidence type="ECO:0000256" key="6">
    <source>
        <dbReference type="ARBA" id="ARBA00022692"/>
    </source>
</evidence>
<organism evidence="11 12">
    <name type="scientific">Pichia californica</name>
    <dbReference type="NCBI Taxonomy" id="460514"/>
    <lineage>
        <taxon>Eukaryota</taxon>
        <taxon>Fungi</taxon>
        <taxon>Dikarya</taxon>
        <taxon>Ascomycota</taxon>
        <taxon>Saccharomycotina</taxon>
        <taxon>Pichiomycetes</taxon>
        <taxon>Pichiales</taxon>
        <taxon>Pichiaceae</taxon>
        <taxon>Pichia</taxon>
    </lineage>
</organism>
<keyword evidence="7" id="KW-0256">Endoplasmic reticulum</keyword>
<keyword evidence="6 10" id="KW-0812">Transmembrane</keyword>
<dbReference type="Proteomes" id="UP000697127">
    <property type="component" value="Unassembled WGS sequence"/>
</dbReference>
<evidence type="ECO:0000256" key="1">
    <source>
        <dbReference type="ARBA" id="ARBA00004477"/>
    </source>
</evidence>
<dbReference type="GO" id="GO:0006506">
    <property type="term" value="P:GPI anchor biosynthetic process"/>
    <property type="evidence" value="ECO:0007669"/>
    <property type="project" value="UniProtKB-KW"/>
</dbReference>
<dbReference type="Pfam" id="PF06699">
    <property type="entry name" value="PIG-F"/>
    <property type="match status" value="1"/>
</dbReference>
<comment type="subcellular location">
    <subcellularLocation>
        <location evidence="1">Endoplasmic reticulum membrane</location>
        <topology evidence="1">Multi-pass membrane protein</topology>
    </subcellularLocation>
</comment>
<feature type="transmembrane region" description="Helical" evidence="10">
    <location>
        <begin position="163"/>
        <end position="187"/>
    </location>
</feature>
<feature type="transmembrane region" description="Helical" evidence="10">
    <location>
        <begin position="199"/>
        <end position="220"/>
    </location>
</feature>
<comment type="similarity">
    <text evidence="3">Belongs to the PIGF family.</text>
</comment>
<keyword evidence="8 10" id="KW-1133">Transmembrane helix</keyword>
<gene>
    <name evidence="11" type="primary">GPI11</name>
    <name evidence="11" type="ORF">C6P40_005045</name>
</gene>
<dbReference type="GO" id="GO:0005789">
    <property type="term" value="C:endoplasmic reticulum membrane"/>
    <property type="evidence" value="ECO:0007669"/>
    <property type="project" value="UniProtKB-SubCell"/>
</dbReference>
<dbReference type="OrthoDB" id="17366at2759"/>
<keyword evidence="12" id="KW-1185">Reference proteome</keyword>
<dbReference type="EMBL" id="PUHW01000080">
    <property type="protein sequence ID" value="KAG0689436.1"/>
    <property type="molecule type" value="Genomic_DNA"/>
</dbReference>
<name>A0A9P6WLQ7_9ASCO</name>
<evidence type="ECO:0000256" key="2">
    <source>
        <dbReference type="ARBA" id="ARBA00004687"/>
    </source>
</evidence>
<reference evidence="11" key="1">
    <citation type="submission" date="2020-11" db="EMBL/GenBank/DDBJ databases">
        <title>Kefir isolates.</title>
        <authorList>
            <person name="Marcisauskas S."/>
            <person name="Kim Y."/>
            <person name="Blasche S."/>
        </authorList>
    </citation>
    <scope>NUCLEOTIDE SEQUENCE</scope>
    <source>
        <strain evidence="11">Olga-1</strain>
    </source>
</reference>
<feature type="transmembrane region" description="Helical" evidence="10">
    <location>
        <begin position="123"/>
        <end position="142"/>
    </location>
</feature>
<evidence type="ECO:0000256" key="3">
    <source>
        <dbReference type="ARBA" id="ARBA00007978"/>
    </source>
</evidence>
<comment type="pathway">
    <text evidence="2">Glycolipid biosynthesis; glycosylphosphatidylinositol-anchor biosynthesis.</text>
</comment>
<accession>A0A9P6WLQ7</accession>
<feature type="transmembrane region" description="Helical" evidence="10">
    <location>
        <begin position="275"/>
        <end position="295"/>
    </location>
</feature>
<dbReference type="AlphaFoldDB" id="A0A9P6WLQ7"/>
<keyword evidence="5" id="KW-0337">GPI-anchor biosynthesis</keyword>
<evidence type="ECO:0000256" key="9">
    <source>
        <dbReference type="ARBA" id="ARBA00023136"/>
    </source>
</evidence>
<evidence type="ECO:0000313" key="12">
    <source>
        <dbReference type="Proteomes" id="UP000697127"/>
    </source>
</evidence>
<evidence type="ECO:0000313" key="11">
    <source>
        <dbReference type="EMBL" id="KAG0689436.1"/>
    </source>
</evidence>
<evidence type="ECO:0000256" key="7">
    <source>
        <dbReference type="ARBA" id="ARBA00022824"/>
    </source>
</evidence>
<feature type="transmembrane region" description="Helical" evidence="10">
    <location>
        <begin position="241"/>
        <end position="263"/>
    </location>
</feature>
<protein>
    <recommendedName>
        <fullName evidence="4">Glycosylphosphatidylinositol anchor biosynthesis protein 11</fullName>
    </recommendedName>
</protein>
<evidence type="ECO:0000256" key="10">
    <source>
        <dbReference type="SAM" id="Phobius"/>
    </source>
</evidence>
<keyword evidence="9 10" id="KW-0472">Membrane</keyword>